<feature type="transmembrane region" description="Helical" evidence="2">
    <location>
        <begin position="547"/>
        <end position="566"/>
    </location>
</feature>
<feature type="compositionally biased region" description="Basic and acidic residues" evidence="1">
    <location>
        <begin position="469"/>
        <end position="481"/>
    </location>
</feature>
<feature type="compositionally biased region" description="Low complexity" evidence="1">
    <location>
        <begin position="482"/>
        <end position="497"/>
    </location>
</feature>
<dbReference type="EMBL" id="FR798976">
    <property type="protein sequence ID" value="CAM41450.2"/>
    <property type="molecule type" value="Genomic_DNA"/>
</dbReference>
<proteinExistence type="predicted"/>
<name>A4H3E4_LEIBR</name>
<dbReference type="RefSeq" id="XP_001561564.2">
    <property type="nucleotide sequence ID" value="XM_001561514.2"/>
</dbReference>
<feature type="region of interest" description="Disordered" evidence="1">
    <location>
        <begin position="469"/>
        <end position="497"/>
    </location>
</feature>
<evidence type="ECO:0000256" key="2">
    <source>
        <dbReference type="SAM" id="Phobius"/>
    </source>
</evidence>
<keyword evidence="2" id="KW-1133">Transmembrane helix</keyword>
<dbReference type="AlphaFoldDB" id="A4H3E4"/>
<dbReference type="Proteomes" id="UP000007258">
    <property type="component" value="Chromosome 2"/>
</dbReference>
<dbReference type="GeneID" id="5412442"/>
<dbReference type="VEuPathDB" id="TriTrypDB:LbrM.02.0510"/>
<keyword evidence="2" id="KW-0472">Membrane</keyword>
<gene>
    <name evidence="3" type="ORF">LBRM_02_0510</name>
</gene>
<reference evidence="3 4" key="1">
    <citation type="journal article" date="2007" name="Nat. Genet.">
        <title>Comparative genomic analysis of three Leishmania species that cause diverse human disease.</title>
        <authorList>
            <person name="Peacock C.S."/>
            <person name="Seeger K."/>
            <person name="Harris D."/>
            <person name="Murphy L."/>
            <person name="Ruiz J.C."/>
            <person name="Quail M.A."/>
            <person name="Peters N."/>
            <person name="Adlem E."/>
            <person name="Tivey A."/>
            <person name="Aslett M."/>
            <person name="Kerhornou A."/>
            <person name="Ivens A."/>
            <person name="Fraser A."/>
            <person name="Rajandream M.A."/>
            <person name="Carver T."/>
            <person name="Norbertczak H."/>
            <person name="Chillingworth T."/>
            <person name="Hance Z."/>
            <person name="Jagels K."/>
            <person name="Moule S."/>
            <person name="Ormond D."/>
            <person name="Rutter S."/>
            <person name="Squares R."/>
            <person name="Whitehead S."/>
            <person name="Rabbinowitsch E."/>
            <person name="Arrowsmith C."/>
            <person name="White B."/>
            <person name="Thurston S."/>
            <person name="Bringaud F."/>
            <person name="Baldauf S.L."/>
            <person name="Faulconbridge A."/>
            <person name="Jeffares D."/>
            <person name="Depledge D.P."/>
            <person name="Oyola S.O."/>
            <person name="Hilley J.D."/>
            <person name="Brito L.O."/>
            <person name="Tosi L.R."/>
            <person name="Barrell B."/>
            <person name="Cruz A.K."/>
            <person name="Mottram J.C."/>
            <person name="Smith D.F."/>
            <person name="Berriman M."/>
        </authorList>
    </citation>
    <scope>NUCLEOTIDE SEQUENCE [LARGE SCALE GENOMIC DNA]</scope>
    <source>
        <strain evidence="3 4">MHOM/BR/75/M2904</strain>
    </source>
</reference>
<keyword evidence="4" id="KW-1185">Reference proteome</keyword>
<feature type="transmembrane region" description="Helical" evidence="2">
    <location>
        <begin position="643"/>
        <end position="665"/>
    </location>
</feature>
<dbReference type="KEGG" id="lbz:LBRM_02_0510"/>
<feature type="transmembrane region" description="Helical" evidence="2">
    <location>
        <begin position="671"/>
        <end position="689"/>
    </location>
</feature>
<dbReference type="InParanoid" id="A4H3E4"/>
<evidence type="ECO:0000256" key="1">
    <source>
        <dbReference type="SAM" id="MobiDB-lite"/>
    </source>
</evidence>
<evidence type="ECO:0000313" key="3">
    <source>
        <dbReference type="EMBL" id="CAM41450.2"/>
    </source>
</evidence>
<organism evidence="3 4">
    <name type="scientific">Leishmania braziliensis</name>
    <dbReference type="NCBI Taxonomy" id="5660"/>
    <lineage>
        <taxon>Eukaryota</taxon>
        <taxon>Discoba</taxon>
        <taxon>Euglenozoa</taxon>
        <taxon>Kinetoplastea</taxon>
        <taxon>Metakinetoplastina</taxon>
        <taxon>Trypanosomatida</taxon>
        <taxon>Trypanosomatidae</taxon>
        <taxon>Leishmaniinae</taxon>
        <taxon>Leishmania</taxon>
        <taxon>Leishmania braziliensis species complex</taxon>
    </lineage>
</organism>
<reference evidence="3 4" key="2">
    <citation type="journal article" date="2011" name="Genome Res.">
        <title>Chromosome and gene copy number variation allow major structural change between species and strains of Leishmania.</title>
        <authorList>
            <person name="Rogers M.B."/>
            <person name="Hilley J.D."/>
            <person name="Dickens N.J."/>
            <person name="Wilkes J."/>
            <person name="Bates P.A."/>
            <person name="Depledge D.P."/>
            <person name="Harris D."/>
            <person name="Her Y."/>
            <person name="Herzyk P."/>
            <person name="Imamura H."/>
            <person name="Otto T.D."/>
            <person name="Sanders M."/>
            <person name="Seeger K."/>
            <person name="Dujardin J.C."/>
            <person name="Berriman M."/>
            <person name="Smith D.F."/>
            <person name="Hertz-Fowler C."/>
            <person name="Mottram J.C."/>
        </authorList>
    </citation>
    <scope>NUCLEOTIDE SEQUENCE [LARGE SCALE GENOMIC DNA]</scope>
    <source>
        <strain evidence="3 4">MHOM/BR/75/M2904</strain>
    </source>
</reference>
<sequence length="690" mass="73716">MTHLHIFFPSSVLPALSSYWDVHCALATSVSRSTSALCRNTHTPPPPHTHTRTHAPIYVPLRTYACNSTFNCGLHTTHLHSVKQEGGGRETATSICSFFLLPITITVCCVADSCPFSPCELGDIFHSGLYLLSSTAATRPLLPFVCLVQPGRILLRCFSSLSLSPPRAGFRLYHSTPPLPLPLCVLHLLSCLFCLLRMKSRSSGGSRRASTGGTDGRSLEAALAASSLLLWVPYSLAAVYVAYCSAFVSEPPLAESFSAFSKAGGSSVALTASGGGAGFATSSASAEASFASSSASSMATAIYGGAITGDVRTRAHYSFIYYYIFPVGFGIGIFASLLLRVLFFSAAAILVTYYLSVHKVNGGEYLMAVAWALGTFSGWGWLYTSAGSVLPASSSSSSPSSSGSAGTQMLASASPPSWLWLVVSLLTGLFSGILCKVKDIVDGKHARDTHLFPLLDCYDEFVEEAELRRTAEAGDDTRDARSAGSPSPTTASSPPSGVLRYRHIRMSTSHHLASLGDRLYMVVPFCTGQWFSFILQHGWRGIIVENGAILLSLSLVGYTMLSYKFLKRQVLRVSGRVTRSAAAARNRNRRNKRCLQHRQGGGAVVSCEDAAKDAGGVEFLEDVGEVAVVDVIDLISKLFTTSFGVVVLVVLGLNLFMTSLCIPFLKALFKLNALVSGVGIVIELIMYEVA</sequence>
<accession>A4H3E4</accession>
<evidence type="ECO:0000313" key="4">
    <source>
        <dbReference type="Proteomes" id="UP000007258"/>
    </source>
</evidence>
<keyword evidence="2" id="KW-0812">Transmembrane</keyword>
<feature type="transmembrane region" description="Helical" evidence="2">
    <location>
        <begin position="320"/>
        <end position="353"/>
    </location>
</feature>
<feature type="transmembrane region" description="Helical" evidence="2">
    <location>
        <begin position="418"/>
        <end position="437"/>
    </location>
</feature>
<protein>
    <submittedName>
        <fullName evidence="3">Uncharacterized protein</fullName>
    </submittedName>
</protein>
<feature type="transmembrane region" description="Helical" evidence="2">
    <location>
        <begin position="365"/>
        <end position="383"/>
    </location>
</feature>